<sequence>MRYRIRKSAAKVISSKKTKSFVTWTPMENERHFLVEVENKTSKLIDILPKVDDKISFINLYLYRNSHMKYDLEENKNVLTPYYDMLNVHSQVILYKFIERYPNGQCSDGYRSRDKVIEGERDEQAQTVKKNEENHKYRIENETRYEKNVFEHEKGIVEDVQECGASDTRILEKLGENSKNDHNINTNRAEVITCCTSSWDKNNDGMEKEAHNNTFDGVVSTKNCKLENETNEYVDTLSYLRDGSESNDEEMNKTEFPGLNIREMKKKLKNCVVNSVSSPECADVNKSTVNDDCAGVSSGYANFEEGLIKEYVLKSQNFHQKYILQIKNKTLIFKILFDHFIVYYRTNNEYAKYLLDKMIILISEYEIGMEESNLRALSVVMKDNNELTFVLGAFMSGREDLFNGLIMEKKYKNLFMKMKNRRDTTKRASTLNTITVADTVDPVSEVALPSKTHNFEILNIPTTLQQTLQEVQKGALPINFLLFHLNSANTRTIRNYMEQLFSVLLNNIFHPTVLKLLMMRTREYKTVIAHFFSFQSYGTQRVIILECLMMLVDDGWELSAEMIRMFFMTMDSTTLKFNEILEERIVAFYEKMKIMKMI</sequence>
<evidence type="ECO:0000313" key="1">
    <source>
        <dbReference type="EMBL" id="ELQ75090.1"/>
    </source>
</evidence>
<organism evidence="1 2">
    <name type="scientific">Trachipleistophora hominis</name>
    <name type="common">Microsporidian parasite</name>
    <dbReference type="NCBI Taxonomy" id="72359"/>
    <lineage>
        <taxon>Eukaryota</taxon>
        <taxon>Fungi</taxon>
        <taxon>Fungi incertae sedis</taxon>
        <taxon>Microsporidia</taxon>
        <taxon>Pleistophoridae</taxon>
        <taxon>Trachipleistophora</taxon>
    </lineage>
</organism>
<dbReference type="OMA" id="ILECLMM"/>
<reference evidence="1 2" key="1">
    <citation type="journal article" date="2012" name="PLoS Pathog.">
        <title>The genome of the obligate intracellular parasite Trachipleistophora hominis: new insights into microsporidian genome dynamics and reductive evolution.</title>
        <authorList>
            <person name="Heinz E."/>
            <person name="Williams T.A."/>
            <person name="Nakjang S."/>
            <person name="Noel C.J."/>
            <person name="Swan D.C."/>
            <person name="Goldberg A.V."/>
            <person name="Harris S.R."/>
            <person name="Weinmaier T."/>
            <person name="Markert S."/>
            <person name="Becher D."/>
            <person name="Bernhardt J."/>
            <person name="Dagan T."/>
            <person name="Hacker C."/>
            <person name="Lucocq J.M."/>
            <person name="Schweder T."/>
            <person name="Rattei T."/>
            <person name="Hall N."/>
            <person name="Hirt R.P."/>
            <person name="Embley T.M."/>
        </authorList>
    </citation>
    <scope>NUCLEOTIDE SEQUENCE [LARGE SCALE GENOMIC DNA]</scope>
</reference>
<dbReference type="OrthoDB" id="10440450at2759"/>
<accession>L7JUU5</accession>
<name>L7JUU5_TRAHO</name>
<gene>
    <name evidence="1" type="ORF">THOM_1973</name>
</gene>
<dbReference type="HOGENOM" id="CLU_456485_0_0_1"/>
<dbReference type="Proteomes" id="UP000011185">
    <property type="component" value="Unassembled WGS sequence"/>
</dbReference>
<proteinExistence type="predicted"/>
<protein>
    <submittedName>
        <fullName evidence="1">Uncharacterized protein</fullName>
    </submittedName>
</protein>
<dbReference type="VEuPathDB" id="MicrosporidiaDB:THOM_1973"/>
<evidence type="ECO:0000313" key="2">
    <source>
        <dbReference type="Proteomes" id="UP000011185"/>
    </source>
</evidence>
<dbReference type="EMBL" id="JH993993">
    <property type="protein sequence ID" value="ELQ75090.1"/>
    <property type="molecule type" value="Genomic_DNA"/>
</dbReference>
<dbReference type="AlphaFoldDB" id="L7JUU5"/>
<keyword evidence="2" id="KW-1185">Reference proteome</keyword>
<dbReference type="InParanoid" id="L7JUU5"/>